<reference evidence="2" key="2">
    <citation type="submission" date="2015-01" db="EMBL/GenBank/DDBJ databases">
        <title>Evolutionary Origins and Diversification of the Mycorrhizal Mutualists.</title>
        <authorList>
            <consortium name="DOE Joint Genome Institute"/>
            <consortium name="Mycorrhizal Genomics Consortium"/>
            <person name="Kohler A."/>
            <person name="Kuo A."/>
            <person name="Nagy L.G."/>
            <person name="Floudas D."/>
            <person name="Copeland A."/>
            <person name="Barry K.W."/>
            <person name="Cichocki N."/>
            <person name="Veneault-Fourrey C."/>
            <person name="LaButti K."/>
            <person name="Lindquist E.A."/>
            <person name="Lipzen A."/>
            <person name="Lundell T."/>
            <person name="Morin E."/>
            <person name="Murat C."/>
            <person name="Riley R."/>
            <person name="Ohm R."/>
            <person name="Sun H."/>
            <person name="Tunlid A."/>
            <person name="Henrissat B."/>
            <person name="Grigoriev I.V."/>
            <person name="Hibbett D.S."/>
            <person name="Martin F."/>
        </authorList>
    </citation>
    <scope>NUCLEOTIDE SEQUENCE [LARGE SCALE GENOMIC DNA]</scope>
    <source>
        <strain evidence="2">Marx 270</strain>
    </source>
</reference>
<organism evidence="1 2">
    <name type="scientific">Pisolithus tinctorius Marx 270</name>
    <dbReference type="NCBI Taxonomy" id="870435"/>
    <lineage>
        <taxon>Eukaryota</taxon>
        <taxon>Fungi</taxon>
        <taxon>Dikarya</taxon>
        <taxon>Basidiomycota</taxon>
        <taxon>Agaricomycotina</taxon>
        <taxon>Agaricomycetes</taxon>
        <taxon>Agaricomycetidae</taxon>
        <taxon>Boletales</taxon>
        <taxon>Sclerodermatineae</taxon>
        <taxon>Pisolithaceae</taxon>
        <taxon>Pisolithus</taxon>
    </lineage>
</organism>
<evidence type="ECO:0000313" key="2">
    <source>
        <dbReference type="Proteomes" id="UP000054217"/>
    </source>
</evidence>
<dbReference type="HOGENOM" id="CLU_2758819_0_0_1"/>
<accession>A0A0C3K5T6</accession>
<protein>
    <submittedName>
        <fullName evidence="1">Uncharacterized protein</fullName>
    </submittedName>
</protein>
<sequence length="70" mass="8043">MSNSKFSTYIPKCVFRSLEEFGRRALHCEQLHVSLSEKARLGLCSQRAAIWSCQTLLRSSDCGWLSRSYL</sequence>
<dbReference type="InParanoid" id="A0A0C3K5T6"/>
<reference evidence="1 2" key="1">
    <citation type="submission" date="2014-04" db="EMBL/GenBank/DDBJ databases">
        <authorList>
            <consortium name="DOE Joint Genome Institute"/>
            <person name="Kuo A."/>
            <person name="Kohler A."/>
            <person name="Costa M.D."/>
            <person name="Nagy L.G."/>
            <person name="Floudas D."/>
            <person name="Copeland A."/>
            <person name="Barry K.W."/>
            <person name="Cichocki N."/>
            <person name="Veneault-Fourrey C."/>
            <person name="LaButti K."/>
            <person name="Lindquist E.A."/>
            <person name="Lipzen A."/>
            <person name="Lundell T."/>
            <person name="Morin E."/>
            <person name="Murat C."/>
            <person name="Sun H."/>
            <person name="Tunlid A."/>
            <person name="Henrissat B."/>
            <person name="Grigoriev I.V."/>
            <person name="Hibbett D.S."/>
            <person name="Martin F."/>
            <person name="Nordberg H.P."/>
            <person name="Cantor M.N."/>
            <person name="Hua S.X."/>
        </authorList>
    </citation>
    <scope>NUCLEOTIDE SEQUENCE [LARGE SCALE GENOMIC DNA]</scope>
    <source>
        <strain evidence="1 2">Marx 270</strain>
    </source>
</reference>
<proteinExistence type="predicted"/>
<gene>
    <name evidence="1" type="ORF">M404DRAFT_542286</name>
</gene>
<name>A0A0C3K5T6_PISTI</name>
<evidence type="ECO:0000313" key="1">
    <source>
        <dbReference type="EMBL" id="KIO04942.1"/>
    </source>
</evidence>
<dbReference type="AlphaFoldDB" id="A0A0C3K5T6"/>
<dbReference type="Proteomes" id="UP000054217">
    <property type="component" value="Unassembled WGS sequence"/>
</dbReference>
<dbReference type="EMBL" id="KN831969">
    <property type="protein sequence ID" value="KIO04942.1"/>
    <property type="molecule type" value="Genomic_DNA"/>
</dbReference>
<keyword evidence="2" id="KW-1185">Reference proteome</keyword>